<proteinExistence type="predicted"/>
<organism evidence="6 7">
    <name type="scientific">Pseudovirgaria hyperparasitica</name>
    <dbReference type="NCBI Taxonomy" id="470096"/>
    <lineage>
        <taxon>Eukaryota</taxon>
        <taxon>Fungi</taxon>
        <taxon>Dikarya</taxon>
        <taxon>Ascomycota</taxon>
        <taxon>Pezizomycotina</taxon>
        <taxon>Dothideomycetes</taxon>
        <taxon>Dothideomycetes incertae sedis</taxon>
        <taxon>Acrospermales</taxon>
        <taxon>Acrospermaceae</taxon>
        <taxon>Pseudovirgaria</taxon>
    </lineage>
</organism>
<dbReference type="PANTHER" id="PTHR45982:SF1">
    <property type="entry name" value="REGULATOR OF CHROMOSOME CONDENSATION"/>
    <property type="match status" value="1"/>
</dbReference>
<reference evidence="6" key="1">
    <citation type="journal article" date="2020" name="Stud. Mycol.">
        <title>101 Dothideomycetes genomes: a test case for predicting lifestyles and emergence of pathogens.</title>
        <authorList>
            <person name="Haridas S."/>
            <person name="Albert R."/>
            <person name="Binder M."/>
            <person name="Bloem J."/>
            <person name="Labutti K."/>
            <person name="Salamov A."/>
            <person name="Andreopoulos B."/>
            <person name="Baker S."/>
            <person name="Barry K."/>
            <person name="Bills G."/>
            <person name="Bluhm B."/>
            <person name="Cannon C."/>
            <person name="Castanera R."/>
            <person name="Culley D."/>
            <person name="Daum C."/>
            <person name="Ezra D."/>
            <person name="Gonzalez J."/>
            <person name="Henrissat B."/>
            <person name="Kuo A."/>
            <person name="Liang C."/>
            <person name="Lipzen A."/>
            <person name="Lutzoni F."/>
            <person name="Magnuson J."/>
            <person name="Mondo S."/>
            <person name="Nolan M."/>
            <person name="Ohm R."/>
            <person name="Pangilinan J."/>
            <person name="Park H.-J."/>
            <person name="Ramirez L."/>
            <person name="Alfaro M."/>
            <person name="Sun H."/>
            <person name="Tritt A."/>
            <person name="Yoshinaga Y."/>
            <person name="Zwiers L.-H."/>
            <person name="Turgeon B."/>
            <person name="Goodwin S."/>
            <person name="Spatafora J."/>
            <person name="Crous P."/>
            <person name="Grigoriev I."/>
        </authorList>
    </citation>
    <scope>NUCLEOTIDE SEQUENCE</scope>
    <source>
        <strain evidence="6">CBS 121739</strain>
    </source>
</reference>
<evidence type="ECO:0000313" key="7">
    <source>
        <dbReference type="Proteomes" id="UP000799437"/>
    </source>
</evidence>
<gene>
    <name evidence="6" type="ORF">EJ05DRAFT_497960</name>
</gene>
<name>A0A6A6WGR9_9PEZI</name>
<feature type="repeat" description="RCC1" evidence="3">
    <location>
        <begin position="374"/>
        <end position="429"/>
    </location>
</feature>
<feature type="domain" description="RCC1-like" evidence="5">
    <location>
        <begin position="128"/>
        <end position="552"/>
    </location>
</feature>
<keyword evidence="1" id="KW-0344">Guanine-nucleotide releasing factor</keyword>
<feature type="repeat" description="RCC1" evidence="3">
    <location>
        <begin position="262"/>
        <end position="314"/>
    </location>
</feature>
<keyword evidence="2" id="KW-0677">Repeat</keyword>
<sequence length="567" mass="60390">MPPKRTQATAVDGERVSKRIKTVVAAKQEAEKAPAKASLKAPGTKKPTAAQAAKKATAAKEKEKAKKAVAPKKAVAKKAAPRPKKAASVAPSASDEESKPKGDYDVPSLSSLKDLPIINDPRYTRILDVFVCGEGANGELGLGDAKGQMDVKRPRLNKFLHDKQVVRVANGGMHVLALTLDNKILSWGVNDEGALGRNTKWDAPTKDMDAAEDSDSDDDSTTGLNPLESTPMEIPSDRFHPGVKFVDIIAGDSCSFALTNQGRVYGWGTFKSNEGTLGLTPSVRVARQPVLLDSLKNITKFACGANHVLALDKKGVVYGFGAGQQHQLARTIIKRSELNATVPTHISIKDGRRVIKIKDVSCGTHNSFAIGENNHVYSWGLNNYAQCGISDDLGDDEGSIVKTPTWIESLKEVSSVEGGNSHSIAVAKDGDILVWGRCDGSQLGIDLSKVREDHIVFSVPQAGALVQKRSPKVVKVPTKVTGVEGKGQFATAGPDHCIAINKAGKAYSWGFSVAYQTGQGTTDDIPVATLIDNTATRDRKLMWAGAGGQYSAFAAYQDEALRVNGTS</sequence>
<evidence type="ECO:0000259" key="5">
    <source>
        <dbReference type="Pfam" id="PF25390"/>
    </source>
</evidence>
<dbReference type="SUPFAM" id="SSF50985">
    <property type="entry name" value="RCC1/BLIP-II"/>
    <property type="match status" value="1"/>
</dbReference>
<dbReference type="InterPro" id="IPR009091">
    <property type="entry name" value="RCC1/BLIP-II"/>
</dbReference>
<feature type="region of interest" description="Disordered" evidence="4">
    <location>
        <begin position="25"/>
        <end position="107"/>
    </location>
</feature>
<feature type="repeat" description="RCC1" evidence="3">
    <location>
        <begin position="315"/>
        <end position="373"/>
    </location>
</feature>
<feature type="repeat" description="RCC1" evidence="3">
    <location>
        <begin position="182"/>
        <end position="261"/>
    </location>
</feature>
<feature type="repeat" description="RCC1" evidence="3">
    <location>
        <begin position="127"/>
        <end position="181"/>
    </location>
</feature>
<dbReference type="GeneID" id="54487675"/>
<dbReference type="PRINTS" id="PR00633">
    <property type="entry name" value="RCCNDNSATION"/>
</dbReference>
<evidence type="ECO:0000256" key="4">
    <source>
        <dbReference type="SAM" id="MobiDB-lite"/>
    </source>
</evidence>
<evidence type="ECO:0000256" key="1">
    <source>
        <dbReference type="ARBA" id="ARBA00022658"/>
    </source>
</evidence>
<dbReference type="OrthoDB" id="61110at2759"/>
<dbReference type="GO" id="GO:0005085">
    <property type="term" value="F:guanyl-nucleotide exchange factor activity"/>
    <property type="evidence" value="ECO:0007669"/>
    <property type="project" value="TreeGrafter"/>
</dbReference>
<dbReference type="EMBL" id="ML996567">
    <property type="protein sequence ID" value="KAF2761409.1"/>
    <property type="molecule type" value="Genomic_DNA"/>
</dbReference>
<evidence type="ECO:0000256" key="2">
    <source>
        <dbReference type="ARBA" id="ARBA00022737"/>
    </source>
</evidence>
<dbReference type="InterPro" id="IPR058923">
    <property type="entry name" value="RCC1-like_dom"/>
</dbReference>
<dbReference type="InterPro" id="IPR000408">
    <property type="entry name" value="Reg_chr_condens"/>
</dbReference>
<feature type="compositionally biased region" description="Low complexity" evidence="4">
    <location>
        <begin position="35"/>
        <end position="56"/>
    </location>
</feature>
<dbReference type="Pfam" id="PF25390">
    <property type="entry name" value="WD40_RLD"/>
    <property type="match status" value="1"/>
</dbReference>
<dbReference type="Gene3D" id="2.130.10.30">
    <property type="entry name" value="Regulator of chromosome condensation 1/beta-lactamase-inhibitor protein II"/>
    <property type="match status" value="1"/>
</dbReference>
<dbReference type="Proteomes" id="UP000799437">
    <property type="component" value="Unassembled WGS sequence"/>
</dbReference>
<feature type="compositionally biased region" description="Basic and acidic residues" evidence="4">
    <location>
        <begin position="199"/>
        <end position="209"/>
    </location>
</feature>
<keyword evidence="7" id="KW-1185">Reference proteome</keyword>
<dbReference type="RefSeq" id="XP_033603860.1">
    <property type="nucleotide sequence ID" value="XM_033746621.1"/>
</dbReference>
<feature type="region of interest" description="Disordered" evidence="4">
    <location>
        <begin position="196"/>
        <end position="233"/>
    </location>
</feature>
<evidence type="ECO:0000313" key="6">
    <source>
        <dbReference type="EMBL" id="KAF2761409.1"/>
    </source>
</evidence>
<dbReference type="GO" id="GO:0005737">
    <property type="term" value="C:cytoplasm"/>
    <property type="evidence" value="ECO:0007669"/>
    <property type="project" value="TreeGrafter"/>
</dbReference>
<dbReference type="PROSITE" id="PS50012">
    <property type="entry name" value="RCC1_3"/>
    <property type="match status" value="6"/>
</dbReference>
<accession>A0A6A6WGR9</accession>
<dbReference type="InterPro" id="IPR051553">
    <property type="entry name" value="Ran_GTPase-activating"/>
</dbReference>
<feature type="repeat" description="RCC1" evidence="3">
    <location>
        <begin position="430"/>
        <end position="503"/>
    </location>
</feature>
<dbReference type="PANTHER" id="PTHR45982">
    <property type="entry name" value="REGULATOR OF CHROMOSOME CONDENSATION"/>
    <property type="match status" value="1"/>
</dbReference>
<protein>
    <submittedName>
        <fullName evidence="6">RCC1/BLIP-II</fullName>
    </submittedName>
</protein>
<feature type="compositionally biased region" description="Basic residues" evidence="4">
    <location>
        <begin position="67"/>
        <end position="85"/>
    </location>
</feature>
<feature type="compositionally biased region" description="Acidic residues" evidence="4">
    <location>
        <begin position="210"/>
        <end position="220"/>
    </location>
</feature>
<evidence type="ECO:0000256" key="3">
    <source>
        <dbReference type="PROSITE-ProRule" id="PRU00235"/>
    </source>
</evidence>
<dbReference type="PROSITE" id="PS00625">
    <property type="entry name" value="RCC1_1"/>
    <property type="match status" value="1"/>
</dbReference>
<dbReference type="AlphaFoldDB" id="A0A6A6WGR9"/>